<dbReference type="Pfam" id="PF24626">
    <property type="entry name" value="SH3_Tf2-1"/>
    <property type="match status" value="1"/>
</dbReference>
<evidence type="ECO:0000259" key="2">
    <source>
        <dbReference type="Pfam" id="PF00078"/>
    </source>
</evidence>
<sequence length="845" mass="97281">MSPRRGVRRGGGGDRGVGHTQPEKHLVVQTTNPIAPVTQADLAAMEQRYQDMLRDALAPFHVAQQTPTTPSPALVESQPASDQLSAKAKHLRDFRRYAKQQKFLNLEQGDMTMEQYDIEFDVLSCFTLDVVRDEVARTEKFVRVDMSLHEKANLSKTAGRGSTPSQKRKAELQPTIASQRNLRLGAVGDLMEVATWQEVEFVSYASNQGIQPTFVLKNCLRLLRTRLPLPRREEFLPLLIRRPSKLVLWDIGLTIELKPSTAPISRAPYIMALTELKELKDGSMRLCIDYRELNKVTIKNRYPLPRIDDLFDQLQGATVFSKIDLHSGYHQLRIRDSDIPKTAFCFIYGHYEFIIMSFGLTNAPAVFMNQMNRVFKDFLDTFVTVFIDDILVHSKTEAEHEEYLHQQGKVVAYASRQLKSHEQNYPTHDLELAVVVFALKIWRHYLYGKANVVAMHSVGRCHIQQHLSPSKLLCLGTLRELRLQFQWEKLLHSWLSWQVEEFSMSSDGGLMYKRRLCVLADSAVKTELLTEAHSSSFSIHSGRWKWESVSMDFIIRLTRTLKGYYVIWVVVDRLTKSAHFLPRKSTYTARCSFHIKVLERTSACIGHEDSHLHLMEFASNNSYQATIGMAPFEALYGRCCRSPVCWGESRQKSYTDKRRKDLEFHVGDMVFLKVAPMKGVLRFEKKGKLSPRFVGRFEILERIGPVAYHLVLPPAFSAVHDVFHVSMLRKYVSDLTHVVDLEPLQINENLSYEKQPVEILTRVVKMLRNREIALVKVLCWSLERNLVSSKKLQSLRVFLKLKTWKKTWIFKGVSIFEGVLEIGVLEASLYLQRSFNLRGWSTSRV</sequence>
<dbReference type="Proteomes" id="UP000321947">
    <property type="component" value="Unassembled WGS sequence"/>
</dbReference>
<dbReference type="GO" id="GO:0016787">
    <property type="term" value="F:hydrolase activity"/>
    <property type="evidence" value="ECO:0007669"/>
    <property type="project" value="UniProtKB-KW"/>
</dbReference>
<evidence type="ECO:0000313" key="5">
    <source>
        <dbReference type="EMBL" id="TYK26757.1"/>
    </source>
</evidence>
<dbReference type="InterPro" id="IPR000477">
    <property type="entry name" value="RT_dom"/>
</dbReference>
<dbReference type="Gene3D" id="3.30.70.270">
    <property type="match status" value="1"/>
</dbReference>
<dbReference type="CDD" id="cd01647">
    <property type="entry name" value="RT_LTR"/>
    <property type="match status" value="1"/>
</dbReference>
<dbReference type="Proteomes" id="UP000321393">
    <property type="component" value="Unassembled WGS sequence"/>
</dbReference>
<feature type="domain" description="Reverse transcriptase" evidence="2">
    <location>
        <begin position="280"/>
        <end position="407"/>
    </location>
</feature>
<evidence type="ECO:0000259" key="3">
    <source>
        <dbReference type="Pfam" id="PF24626"/>
    </source>
</evidence>
<dbReference type="Gene3D" id="3.10.10.10">
    <property type="entry name" value="HIV Type 1 Reverse Transcriptase, subunit A, domain 1"/>
    <property type="match status" value="1"/>
</dbReference>
<dbReference type="InterPro" id="IPR043502">
    <property type="entry name" value="DNA/RNA_pol_sf"/>
</dbReference>
<dbReference type="InterPro" id="IPR056924">
    <property type="entry name" value="SH3_Tf2-1"/>
</dbReference>
<name>A0A5D3DSL2_CUCMM</name>
<protein>
    <submittedName>
        <fullName evidence="5">Retrotransposon protein, putative, Ty3-gypsy subclass</fullName>
    </submittedName>
</protein>
<evidence type="ECO:0000256" key="1">
    <source>
        <dbReference type="SAM" id="MobiDB-lite"/>
    </source>
</evidence>
<dbReference type="AlphaFoldDB" id="A0A5D3DSL2"/>
<dbReference type="EMBL" id="SSTD01003357">
    <property type="protein sequence ID" value="TYK26757.1"/>
    <property type="molecule type" value="Genomic_DNA"/>
</dbReference>
<reference evidence="6 7" key="1">
    <citation type="submission" date="2019-08" db="EMBL/GenBank/DDBJ databases">
        <title>Draft genome sequences of two oriental melons (Cucumis melo L. var makuwa).</title>
        <authorList>
            <person name="Kwon S.-Y."/>
        </authorList>
    </citation>
    <scope>NUCLEOTIDE SEQUENCE [LARGE SCALE GENOMIC DNA]</scope>
    <source>
        <strain evidence="7">cv. Chang Bougi</strain>
        <strain evidence="6">cv. SW 3</strain>
        <tissue evidence="5">Leaf</tissue>
    </source>
</reference>
<feature type="domain" description="Tf2-1-like SH3-like" evidence="3">
    <location>
        <begin position="667"/>
        <end position="732"/>
    </location>
</feature>
<evidence type="ECO:0000313" key="7">
    <source>
        <dbReference type="Proteomes" id="UP000321947"/>
    </source>
</evidence>
<proteinExistence type="predicted"/>
<dbReference type="PANTHER" id="PTHR24559">
    <property type="entry name" value="TRANSPOSON TY3-I GAG-POL POLYPROTEIN"/>
    <property type="match status" value="1"/>
</dbReference>
<dbReference type="GO" id="GO:0004519">
    <property type="term" value="F:endonuclease activity"/>
    <property type="evidence" value="ECO:0007669"/>
    <property type="project" value="UniProtKB-KW"/>
</dbReference>
<feature type="region of interest" description="Disordered" evidence="1">
    <location>
        <begin position="1"/>
        <end position="33"/>
    </location>
</feature>
<dbReference type="SUPFAM" id="SSF56672">
    <property type="entry name" value="DNA/RNA polymerases"/>
    <property type="match status" value="1"/>
</dbReference>
<dbReference type="EMBL" id="SSTE01016227">
    <property type="protein sequence ID" value="KAA0042183.1"/>
    <property type="molecule type" value="Genomic_DNA"/>
</dbReference>
<dbReference type="GO" id="GO:0003964">
    <property type="term" value="F:RNA-directed DNA polymerase activity"/>
    <property type="evidence" value="ECO:0007669"/>
    <property type="project" value="UniProtKB-KW"/>
</dbReference>
<dbReference type="InterPro" id="IPR053134">
    <property type="entry name" value="RNA-dir_DNA_polymerase"/>
</dbReference>
<evidence type="ECO:0000313" key="6">
    <source>
        <dbReference type="Proteomes" id="UP000321393"/>
    </source>
</evidence>
<dbReference type="PANTHER" id="PTHR24559:SF444">
    <property type="entry name" value="REVERSE TRANSCRIPTASE DOMAIN-CONTAINING PROTEIN"/>
    <property type="match status" value="1"/>
</dbReference>
<dbReference type="Pfam" id="PF00078">
    <property type="entry name" value="RVT_1"/>
    <property type="match status" value="1"/>
</dbReference>
<evidence type="ECO:0000313" key="4">
    <source>
        <dbReference type="EMBL" id="KAA0042183.1"/>
    </source>
</evidence>
<organism evidence="5 7">
    <name type="scientific">Cucumis melo var. makuwa</name>
    <name type="common">Oriental melon</name>
    <dbReference type="NCBI Taxonomy" id="1194695"/>
    <lineage>
        <taxon>Eukaryota</taxon>
        <taxon>Viridiplantae</taxon>
        <taxon>Streptophyta</taxon>
        <taxon>Embryophyta</taxon>
        <taxon>Tracheophyta</taxon>
        <taxon>Spermatophyta</taxon>
        <taxon>Magnoliopsida</taxon>
        <taxon>eudicotyledons</taxon>
        <taxon>Gunneridae</taxon>
        <taxon>Pentapetalae</taxon>
        <taxon>rosids</taxon>
        <taxon>fabids</taxon>
        <taxon>Cucurbitales</taxon>
        <taxon>Cucurbitaceae</taxon>
        <taxon>Benincaseae</taxon>
        <taxon>Cucumis</taxon>
    </lineage>
</organism>
<comment type="caution">
    <text evidence="5">The sequence shown here is derived from an EMBL/GenBank/DDBJ whole genome shotgun (WGS) entry which is preliminary data.</text>
</comment>
<dbReference type="InterPro" id="IPR043128">
    <property type="entry name" value="Rev_trsase/Diguanyl_cyclase"/>
</dbReference>
<gene>
    <name evidence="5" type="ORF">E5676_scaffold124G00440</name>
    <name evidence="4" type="ORF">E6C27_scaffold67G006770</name>
</gene>
<accession>A0A5D3DSL2</accession>